<dbReference type="InterPro" id="IPR013760">
    <property type="entry name" value="Topo_IIA-like_dom_sf"/>
</dbReference>
<feature type="domain" description="DOD-type homing endonuclease" evidence="13">
    <location>
        <begin position="1364"/>
        <end position="1513"/>
    </location>
</feature>
<dbReference type="InterPro" id="IPR013759">
    <property type="entry name" value="Topo_IIA_B_C"/>
</dbReference>
<dbReference type="InterPro" id="IPR003586">
    <property type="entry name" value="Hint_dom_C"/>
</dbReference>
<proteinExistence type="inferred from homology"/>
<organism evidence="15 16">
    <name type="scientific">Candidatus Nealsonbacteria bacterium CG_4_10_14_3_um_filter_36_16</name>
    <dbReference type="NCBI Taxonomy" id="1974685"/>
    <lineage>
        <taxon>Bacteria</taxon>
        <taxon>Candidatus Nealsoniibacteriota</taxon>
    </lineage>
</organism>
<evidence type="ECO:0000256" key="5">
    <source>
        <dbReference type="ARBA" id="ARBA00022741"/>
    </source>
</evidence>
<dbReference type="PROSITE" id="PS50880">
    <property type="entry name" value="TOPRIM"/>
    <property type="match status" value="1"/>
</dbReference>
<dbReference type="GO" id="GO:0005524">
    <property type="term" value="F:ATP binding"/>
    <property type="evidence" value="ECO:0007669"/>
    <property type="project" value="UniProtKB-KW"/>
</dbReference>
<dbReference type="SUPFAM" id="SSF54211">
    <property type="entry name" value="Ribosomal protein S5 domain 2-like"/>
    <property type="match status" value="1"/>
</dbReference>
<comment type="caution">
    <text evidence="15">The sequence shown here is derived from an EMBL/GenBank/DDBJ whole genome shotgun (WGS) entry which is preliminary data.</text>
</comment>
<keyword evidence="8" id="KW-0651">Protein splicing</keyword>
<dbReference type="InterPro" id="IPR001241">
    <property type="entry name" value="Topo_IIA"/>
</dbReference>
<dbReference type="SMART" id="SM00387">
    <property type="entry name" value="HATPase_c"/>
    <property type="match status" value="1"/>
</dbReference>
<sequence length="1766" mass="203052">MVRKPKKLKTEDYNPPSTLPPFGRAPATYTAKDIHILEGLEPVRKRPAMYIGSTGPDGLHHLIWECVDNSVTYQTPIIIKRQDKIQIQKIGELIDVFFKKNTGFIDKSADGEAEILRKGFEMEALSFDPQDLKLKFQSIFSLIRHKVNSGIYRVTLQNGRQIEITPYHSLFTLKDGQVLPMKGSDLRIGTPMVVPKVWPEVDKPIKEIDLIDGLLKLSLEKTERLNLYNLTNLFKKDIELALKIKSQLPQYKKSRHRANIWQDYLRYNYLPFNLIRKFNPGELKRIKKENPSLGNKRSDSWRMLYKLKISKELIELSGIFAAEGSIVKNKGIPNRIVFGLGAGEKDLISYICSLIQKVFEFNTKSHYVHETARTVAIDSYLITLIFQEIIKTGENSSNKKVPDLIFNLNRKLRERYLIGYLAGDGYPSEIWTDHLIQNTAPPSLERRKFNATAKNKDFIITLSYLLSSLNKTYSYGERKQSREKRFININYKGKKKRREIKSQEISYALDFYWNTNASYFNYLPFDEVIEKCFDQPTFNQRNNGQLGISQNKVLALLEKEKLVLKSGALNFLNSDVGILRVRKIEKIKYKHPWVYDISVPNGENFVAGNAPIFAHNSLDEAMAGFCKNIEVTLLPQNRVKTIDDGRGIPVEKHPQTKKSALETVITTLHAGAKFGGKAYQVAGGLHGVGVSVVCALSSWMRVEVCRSGEKFYQEYSRGKTKTKVKKFGKCKQTGTTVVFEPDTEIFKEIKFDLKRILTHLRQQAYLTKGVKITVIDKRVKPDYNPPTTSEGPRHKSGRVVGGSESHSLREWAPTSYSFYFEGGLASYIKYLTRGVTPRHPNIFYGFGEKNGIIVEAALQYTEEYECYEEGFANNIYTEEGGTHLTGFRTSLTKTFNDYARKNGFLKEEDENLTGEDIREGLTGAISVKIKEPQFEGQTKARLGNPEAKAAVEQVISETLSDFLERNPADARAIIEKCVLSQKARKAAKAARETVLRKGILEGMALPGKLADCVSRKPEESELYIVEGESAGGSSRQARDRHFQAILPLRGKILNVERARLDKILDSKEIKALIIALGTAIAEDFNIEKARYHRIIITCDADSVTGDTPILLFNKEKQEFFLTKVGEFIENCDNTIKYQVLTFNPKNKKRELKEIYQTIKHPLRTPLYQIKTYCGYPIKVTSCHSIYVYEKGKVITKKGNEIKKGDLLIFPKSFPKQNKEITLDLKDTILNSNFKNISVKVSRTNLKQIPSMAWCELDNSSWVGLQKQRELAGISRRAMGESIGIYDKVIQQWEQKIDNVMPRFHQFENYLNQLEFEKGNLDYTVYIPIKEWRRNKLPKKAEFYLENHTRKIKTGFRLDEDLSYLIGFFLGDGCFSPEKRSPNRFLISLNKEKANKYIGDLFRITKEKFNANPVVEYQEPNNIQLHFHSFEFRLLLTNLGLLGKKCNEKFIPGVFFNVKKEIQESLLKGLLQSDGFITVWQRKKDKGTKAIYGWRLSSQKLIEGILTIFRQWGFFPAYTISQSKEHYRKDGRIIRSNFKSHDLSISTVEYLLETKNIWKYHKDSKKLFHYLKRVNYKKVIGKHIQPISQDFVALKAREIKKIKNPIDKFVYDFSVVGDQNFIAGPGGILLHNTDGNHIRTLLLTLFYRYLKPIIEKGYLYIAQPPLYKIQTGKEIKYAYTEDQKAEVLKSRKKTSGIGIQRYKGLGEMNSEELWETTMNPENRVLLQVTIEDARETDKIFDILMGDEVLPRKKFIQAYAKKVKNLDI</sequence>
<feature type="domain" description="DOD-type homing endonuclease" evidence="13">
    <location>
        <begin position="316"/>
        <end position="471"/>
    </location>
</feature>
<dbReference type="InterPro" id="IPR006171">
    <property type="entry name" value="TOPRIM_dom"/>
</dbReference>
<evidence type="ECO:0000256" key="11">
    <source>
        <dbReference type="ARBA" id="ARBA00023235"/>
    </source>
</evidence>
<evidence type="ECO:0000256" key="12">
    <source>
        <dbReference type="SAM" id="MobiDB-lite"/>
    </source>
</evidence>
<evidence type="ECO:0000256" key="2">
    <source>
        <dbReference type="ARBA" id="ARBA00001946"/>
    </source>
</evidence>
<keyword evidence="6" id="KW-0068">Autocatalytic cleavage</keyword>
<evidence type="ECO:0000256" key="7">
    <source>
        <dbReference type="ARBA" id="ARBA00022840"/>
    </source>
</evidence>
<dbReference type="Pfam" id="PF00986">
    <property type="entry name" value="DNA_gyraseB_C"/>
    <property type="match status" value="1"/>
</dbReference>
<dbReference type="PROSITE" id="PS50817">
    <property type="entry name" value="INTEIN_N_TER"/>
    <property type="match status" value="2"/>
</dbReference>
<dbReference type="InterPro" id="IPR036844">
    <property type="entry name" value="Hint_dom_sf"/>
</dbReference>
<dbReference type="InterPro" id="IPR004042">
    <property type="entry name" value="Intein_endonuc_central"/>
</dbReference>
<keyword evidence="11" id="KW-0413">Isomerase</keyword>
<feature type="domain" description="Toprim" evidence="14">
    <location>
        <begin position="1020"/>
        <end position="1145"/>
    </location>
</feature>
<dbReference type="PANTHER" id="PTHR45866:SF1">
    <property type="entry name" value="DNA GYRASE SUBUNIT B, MITOCHONDRIAL"/>
    <property type="match status" value="1"/>
</dbReference>
<dbReference type="CDD" id="cd00081">
    <property type="entry name" value="Hint"/>
    <property type="match status" value="2"/>
</dbReference>
<name>A0A2M7MF73_9BACT</name>
<dbReference type="InterPro" id="IPR006142">
    <property type="entry name" value="INTEIN"/>
</dbReference>
<dbReference type="SMART" id="SM00305">
    <property type="entry name" value="HintC"/>
    <property type="match status" value="2"/>
</dbReference>
<feature type="region of interest" description="Disordered" evidence="12">
    <location>
        <begin position="1"/>
        <end position="25"/>
    </location>
</feature>
<evidence type="ECO:0000256" key="1">
    <source>
        <dbReference type="ARBA" id="ARBA00000185"/>
    </source>
</evidence>
<evidence type="ECO:0000256" key="9">
    <source>
        <dbReference type="ARBA" id="ARBA00023029"/>
    </source>
</evidence>
<keyword evidence="9" id="KW-0799">Topoisomerase</keyword>
<dbReference type="SMART" id="SM00433">
    <property type="entry name" value="TOP2c"/>
    <property type="match status" value="1"/>
</dbReference>
<accession>A0A2M7MF73</accession>
<dbReference type="EC" id="5.6.2.2" evidence="4"/>
<dbReference type="Gene3D" id="3.40.50.670">
    <property type="match status" value="2"/>
</dbReference>
<keyword evidence="5" id="KW-0547">Nucleotide-binding</keyword>
<protein>
    <recommendedName>
        <fullName evidence="4">DNA topoisomerase (ATP-hydrolyzing)</fullName>
        <ecNumber evidence="4">5.6.2.2</ecNumber>
    </recommendedName>
</protein>
<dbReference type="GO" id="GO:0004519">
    <property type="term" value="F:endonuclease activity"/>
    <property type="evidence" value="ECO:0007669"/>
    <property type="project" value="InterPro"/>
</dbReference>
<dbReference type="PRINTS" id="PR00379">
    <property type="entry name" value="INTEIN"/>
</dbReference>
<dbReference type="InterPro" id="IPR036890">
    <property type="entry name" value="HATPase_C_sf"/>
</dbReference>
<dbReference type="InterPro" id="IPR003587">
    <property type="entry name" value="Hint_dom_N"/>
</dbReference>
<dbReference type="InterPro" id="IPR027434">
    <property type="entry name" value="Homing_endonucl"/>
</dbReference>
<dbReference type="PROSITE" id="PS50819">
    <property type="entry name" value="INTEIN_ENDONUCLEASE"/>
    <property type="match status" value="2"/>
</dbReference>
<dbReference type="Gene3D" id="3.30.230.10">
    <property type="match status" value="1"/>
</dbReference>
<reference evidence="16" key="1">
    <citation type="submission" date="2017-09" db="EMBL/GenBank/DDBJ databases">
        <title>Depth-based differentiation of microbial function through sediment-hosted aquifers and enrichment of novel symbionts in the deep terrestrial subsurface.</title>
        <authorList>
            <person name="Probst A.J."/>
            <person name="Ladd B."/>
            <person name="Jarett J.K."/>
            <person name="Geller-Mcgrath D.E."/>
            <person name="Sieber C.M.K."/>
            <person name="Emerson J.B."/>
            <person name="Anantharaman K."/>
            <person name="Thomas B.C."/>
            <person name="Malmstrom R."/>
            <person name="Stieglmeier M."/>
            <person name="Klingl A."/>
            <person name="Woyke T."/>
            <person name="Ryan C.M."/>
            <person name="Banfield J.F."/>
        </authorList>
    </citation>
    <scope>NUCLEOTIDE SEQUENCE [LARGE SCALE GENOMIC DNA]</scope>
</reference>
<feature type="region of interest" description="Disordered" evidence="12">
    <location>
        <begin position="781"/>
        <end position="801"/>
    </location>
</feature>
<comment type="catalytic activity">
    <reaction evidence="1">
        <text>ATP-dependent breakage, passage and rejoining of double-stranded DNA.</text>
        <dbReference type="EC" id="5.6.2.2"/>
    </reaction>
</comment>
<dbReference type="PROSITE" id="PS50818">
    <property type="entry name" value="INTEIN_C_TER"/>
    <property type="match status" value="2"/>
</dbReference>
<dbReference type="Pfam" id="PF14890">
    <property type="entry name" value="Intein_splicing"/>
    <property type="match status" value="2"/>
</dbReference>
<dbReference type="Pfam" id="PF00204">
    <property type="entry name" value="DNA_gyraseB"/>
    <property type="match status" value="1"/>
</dbReference>
<evidence type="ECO:0000259" key="13">
    <source>
        <dbReference type="PROSITE" id="PS50819"/>
    </source>
</evidence>
<comment type="cofactor">
    <cofactor evidence="2">
        <name>Mg(2+)</name>
        <dbReference type="ChEBI" id="CHEBI:18420"/>
    </cofactor>
</comment>
<dbReference type="PANTHER" id="PTHR45866">
    <property type="entry name" value="DNA GYRASE/TOPOISOMERASE SUBUNIT B"/>
    <property type="match status" value="1"/>
</dbReference>
<evidence type="ECO:0000259" key="14">
    <source>
        <dbReference type="PROSITE" id="PS50880"/>
    </source>
</evidence>
<dbReference type="CDD" id="cd16928">
    <property type="entry name" value="HATPase_GyrB-like"/>
    <property type="match status" value="1"/>
</dbReference>
<dbReference type="SUPFAM" id="SSF56719">
    <property type="entry name" value="Type II DNA topoisomerase"/>
    <property type="match status" value="2"/>
</dbReference>
<dbReference type="InterPro" id="IPR002288">
    <property type="entry name" value="DNA_gyrase_B_C"/>
</dbReference>
<dbReference type="GO" id="GO:0016539">
    <property type="term" value="P:intein-mediated protein splicing"/>
    <property type="evidence" value="ECO:0007669"/>
    <property type="project" value="InterPro"/>
</dbReference>
<dbReference type="InterPro" id="IPR014721">
    <property type="entry name" value="Ribsml_uS5_D2-typ_fold_subgr"/>
</dbReference>
<dbReference type="InterPro" id="IPR013506">
    <property type="entry name" value="Topo_IIA_bsu_dom2"/>
</dbReference>
<evidence type="ECO:0000313" key="15">
    <source>
        <dbReference type="EMBL" id="PIX88223.1"/>
    </source>
</evidence>
<dbReference type="InterPro" id="IPR020568">
    <property type="entry name" value="Ribosomal_Su5_D2-typ_SF"/>
</dbReference>
<gene>
    <name evidence="15" type="ORF">COZ30_01410</name>
</gene>
<dbReference type="Gene3D" id="2.170.16.10">
    <property type="entry name" value="Hedgehog/Intein (Hint) domain"/>
    <property type="match status" value="3"/>
</dbReference>
<keyword evidence="10" id="KW-0238">DNA-binding</keyword>
<keyword evidence="7" id="KW-0067">ATP-binding</keyword>
<dbReference type="SUPFAM" id="SSF55874">
    <property type="entry name" value="ATPase domain of HSP90 chaperone/DNA topoisomerase II/histidine kinase"/>
    <property type="match status" value="2"/>
</dbReference>
<dbReference type="Gene3D" id="3.10.28.10">
    <property type="entry name" value="Homing endonucleases"/>
    <property type="match status" value="2"/>
</dbReference>
<evidence type="ECO:0000256" key="6">
    <source>
        <dbReference type="ARBA" id="ARBA00022813"/>
    </source>
</evidence>
<dbReference type="SUPFAM" id="SSF51294">
    <property type="entry name" value="Hedgehog/intein (Hint) domain"/>
    <property type="match status" value="2"/>
</dbReference>
<dbReference type="GO" id="GO:0006265">
    <property type="term" value="P:DNA topological change"/>
    <property type="evidence" value="ECO:0007669"/>
    <property type="project" value="InterPro"/>
</dbReference>
<evidence type="ECO:0000256" key="10">
    <source>
        <dbReference type="ARBA" id="ARBA00023125"/>
    </source>
</evidence>
<dbReference type="NCBIfam" id="TIGR01445">
    <property type="entry name" value="intein_Nterm"/>
    <property type="match status" value="2"/>
</dbReference>
<dbReference type="InterPro" id="IPR030934">
    <property type="entry name" value="Intein_C"/>
</dbReference>
<evidence type="ECO:0000256" key="4">
    <source>
        <dbReference type="ARBA" id="ARBA00012895"/>
    </source>
</evidence>
<dbReference type="EMBL" id="PFJR01000033">
    <property type="protein sequence ID" value="PIX88223.1"/>
    <property type="molecule type" value="Genomic_DNA"/>
</dbReference>
<dbReference type="InterPro" id="IPR003594">
    <property type="entry name" value="HATPase_dom"/>
</dbReference>
<evidence type="ECO:0000256" key="8">
    <source>
        <dbReference type="ARBA" id="ARBA00023000"/>
    </source>
</evidence>
<dbReference type="FunFam" id="3.30.230.10:FF:000005">
    <property type="entry name" value="DNA gyrase subunit B"/>
    <property type="match status" value="1"/>
</dbReference>
<comment type="similarity">
    <text evidence="3">Belongs to the type II topoisomerase GyrB family.</text>
</comment>
<dbReference type="SUPFAM" id="SSF55608">
    <property type="entry name" value="Homing endonucleases"/>
    <property type="match status" value="2"/>
</dbReference>
<dbReference type="SMART" id="SM00306">
    <property type="entry name" value="HintN"/>
    <property type="match status" value="2"/>
</dbReference>
<dbReference type="Gene3D" id="3.30.565.10">
    <property type="entry name" value="Histidine kinase-like ATPase, C-terminal domain"/>
    <property type="match status" value="2"/>
</dbReference>
<dbReference type="GO" id="GO:0003918">
    <property type="term" value="F:DNA topoisomerase type II (double strand cut, ATP-hydrolyzing) activity"/>
    <property type="evidence" value="ECO:0007669"/>
    <property type="project" value="UniProtKB-EC"/>
</dbReference>
<dbReference type="InterPro" id="IPR006141">
    <property type="entry name" value="Intein_N"/>
</dbReference>
<evidence type="ECO:0000256" key="3">
    <source>
        <dbReference type="ARBA" id="ARBA00010708"/>
    </source>
</evidence>
<dbReference type="Proteomes" id="UP000230064">
    <property type="component" value="Unassembled WGS sequence"/>
</dbReference>
<dbReference type="NCBIfam" id="TIGR01443">
    <property type="entry name" value="intein_Cterm"/>
    <property type="match status" value="2"/>
</dbReference>
<dbReference type="Pfam" id="PF01751">
    <property type="entry name" value="Toprim"/>
    <property type="match status" value="1"/>
</dbReference>
<dbReference type="GO" id="GO:0003677">
    <property type="term" value="F:DNA binding"/>
    <property type="evidence" value="ECO:0007669"/>
    <property type="project" value="UniProtKB-KW"/>
</dbReference>
<evidence type="ECO:0000313" key="16">
    <source>
        <dbReference type="Proteomes" id="UP000230064"/>
    </source>
</evidence>
<dbReference type="CDD" id="cd00822">
    <property type="entry name" value="TopoII_Trans_DNA_gyrase"/>
    <property type="match status" value="1"/>
</dbReference>